<evidence type="ECO:0000313" key="2">
    <source>
        <dbReference type="EMBL" id="KAL1263595.1"/>
    </source>
</evidence>
<name>A0ABR3MF68_9TELE</name>
<gene>
    <name evidence="2" type="ORF">QQF64_006334</name>
</gene>
<sequence length="72" mass="8128">MSDDEVKDTQDGDDRRIDKHSRKHSNDSTRFALIRDITDIRTWLNATAGGSGESLRIMRPRARLLFGSVGIV</sequence>
<dbReference type="EMBL" id="JAYMGO010000013">
    <property type="protein sequence ID" value="KAL1263595.1"/>
    <property type="molecule type" value="Genomic_DNA"/>
</dbReference>
<protein>
    <submittedName>
        <fullName evidence="2">Uncharacterized protein</fullName>
    </submittedName>
</protein>
<keyword evidence="3" id="KW-1185">Reference proteome</keyword>
<accession>A0ABR3MF68</accession>
<feature type="compositionally biased region" description="Basic and acidic residues" evidence="1">
    <location>
        <begin position="7"/>
        <end position="17"/>
    </location>
</feature>
<proteinExistence type="predicted"/>
<organism evidence="2 3">
    <name type="scientific">Cirrhinus molitorella</name>
    <name type="common">mud carp</name>
    <dbReference type="NCBI Taxonomy" id="172907"/>
    <lineage>
        <taxon>Eukaryota</taxon>
        <taxon>Metazoa</taxon>
        <taxon>Chordata</taxon>
        <taxon>Craniata</taxon>
        <taxon>Vertebrata</taxon>
        <taxon>Euteleostomi</taxon>
        <taxon>Actinopterygii</taxon>
        <taxon>Neopterygii</taxon>
        <taxon>Teleostei</taxon>
        <taxon>Ostariophysi</taxon>
        <taxon>Cypriniformes</taxon>
        <taxon>Cyprinidae</taxon>
        <taxon>Labeoninae</taxon>
        <taxon>Labeonini</taxon>
        <taxon>Cirrhinus</taxon>
    </lineage>
</organism>
<evidence type="ECO:0000256" key="1">
    <source>
        <dbReference type="SAM" id="MobiDB-lite"/>
    </source>
</evidence>
<reference evidence="2 3" key="1">
    <citation type="submission" date="2023-09" db="EMBL/GenBank/DDBJ databases">
        <authorList>
            <person name="Wang M."/>
        </authorList>
    </citation>
    <scope>NUCLEOTIDE SEQUENCE [LARGE SCALE GENOMIC DNA]</scope>
    <source>
        <strain evidence="2">GT-2023</strain>
        <tissue evidence="2">Liver</tissue>
    </source>
</reference>
<feature type="region of interest" description="Disordered" evidence="1">
    <location>
        <begin position="1"/>
        <end position="27"/>
    </location>
</feature>
<evidence type="ECO:0000313" key="3">
    <source>
        <dbReference type="Proteomes" id="UP001558613"/>
    </source>
</evidence>
<dbReference type="Proteomes" id="UP001558613">
    <property type="component" value="Unassembled WGS sequence"/>
</dbReference>
<comment type="caution">
    <text evidence="2">The sequence shown here is derived from an EMBL/GenBank/DDBJ whole genome shotgun (WGS) entry which is preliminary data.</text>
</comment>